<dbReference type="PANTHER" id="PTHR11042">
    <property type="entry name" value="EUKARYOTIC TRANSLATION INITIATION FACTOR 2-ALPHA KINASE EIF2-ALPHA KINASE -RELATED"/>
    <property type="match status" value="1"/>
</dbReference>
<evidence type="ECO:0000256" key="1">
    <source>
        <dbReference type="ARBA" id="ARBA00022679"/>
    </source>
</evidence>
<dbReference type="PROSITE" id="PS50011">
    <property type="entry name" value="PROTEIN_KINASE_DOM"/>
    <property type="match status" value="1"/>
</dbReference>
<dbReference type="GO" id="GO:0005634">
    <property type="term" value="C:nucleus"/>
    <property type="evidence" value="ECO:0007669"/>
    <property type="project" value="TreeGrafter"/>
</dbReference>
<gene>
    <name evidence="8" type="primary">KAFR0A01740</name>
    <name evidence="8" type="ORF">KAFR_0A01740</name>
</gene>
<comment type="similarity">
    <text evidence="5">Belongs to the protein kinase superfamily. Ser/Thr protein kinase family. GCN2 subfamily.</text>
</comment>
<dbReference type="SUPFAM" id="SSF56112">
    <property type="entry name" value="Protein kinase-like (PK-like)"/>
    <property type="match status" value="1"/>
</dbReference>
<feature type="region of interest" description="Disordered" evidence="6">
    <location>
        <begin position="44"/>
        <end position="66"/>
    </location>
</feature>
<evidence type="ECO:0000256" key="2">
    <source>
        <dbReference type="ARBA" id="ARBA00022741"/>
    </source>
</evidence>
<dbReference type="InterPro" id="IPR011009">
    <property type="entry name" value="Kinase-like_dom_sf"/>
</dbReference>
<dbReference type="Gene3D" id="3.30.200.20">
    <property type="entry name" value="Phosphorylase Kinase, domain 1"/>
    <property type="match status" value="1"/>
</dbReference>
<evidence type="ECO:0000256" key="3">
    <source>
        <dbReference type="ARBA" id="ARBA00022777"/>
    </source>
</evidence>
<dbReference type="STRING" id="1071382.H2AML2"/>
<dbReference type="InterPro" id="IPR008271">
    <property type="entry name" value="Ser/Thr_kinase_AS"/>
</dbReference>
<dbReference type="SMART" id="SM00220">
    <property type="entry name" value="S_TKc"/>
    <property type="match status" value="1"/>
</dbReference>
<dbReference type="Gene3D" id="1.10.510.10">
    <property type="entry name" value="Transferase(Phosphotransferase) domain 1"/>
    <property type="match status" value="1"/>
</dbReference>
<dbReference type="Pfam" id="PF00069">
    <property type="entry name" value="Pkinase"/>
    <property type="match status" value="1"/>
</dbReference>
<dbReference type="GO" id="GO:0004672">
    <property type="term" value="F:protein kinase activity"/>
    <property type="evidence" value="ECO:0007669"/>
    <property type="project" value="InterPro"/>
</dbReference>
<evidence type="ECO:0000313" key="9">
    <source>
        <dbReference type="Proteomes" id="UP000005220"/>
    </source>
</evidence>
<dbReference type="GO" id="GO:0005524">
    <property type="term" value="F:ATP binding"/>
    <property type="evidence" value="ECO:0007669"/>
    <property type="project" value="UniProtKB-KW"/>
</dbReference>
<protein>
    <recommendedName>
        <fullName evidence="7">Protein kinase domain-containing protein</fullName>
    </recommendedName>
</protein>
<feature type="domain" description="Protein kinase" evidence="7">
    <location>
        <begin position="152"/>
        <end position="507"/>
    </location>
</feature>
<proteinExistence type="inferred from homology"/>
<keyword evidence="4" id="KW-0067">ATP-binding</keyword>
<evidence type="ECO:0000313" key="8">
    <source>
        <dbReference type="EMBL" id="CCF55612.1"/>
    </source>
</evidence>
<dbReference type="eggNOG" id="KOG0032">
    <property type="taxonomic scope" value="Eukaryota"/>
</dbReference>
<organism evidence="8 9">
    <name type="scientific">Kazachstania africana (strain ATCC 22294 / BCRC 22015 / CBS 2517 / CECT 1963 / NBRC 1671 / NRRL Y-8276)</name>
    <name type="common">Yeast</name>
    <name type="synonym">Kluyveromyces africanus</name>
    <dbReference type="NCBI Taxonomy" id="1071382"/>
    <lineage>
        <taxon>Eukaryota</taxon>
        <taxon>Fungi</taxon>
        <taxon>Dikarya</taxon>
        <taxon>Ascomycota</taxon>
        <taxon>Saccharomycotina</taxon>
        <taxon>Saccharomycetes</taxon>
        <taxon>Saccharomycetales</taxon>
        <taxon>Saccharomycetaceae</taxon>
        <taxon>Kazachstania</taxon>
    </lineage>
</organism>
<evidence type="ECO:0000259" key="7">
    <source>
        <dbReference type="PROSITE" id="PS50011"/>
    </source>
</evidence>
<accession>H2AML2</accession>
<dbReference type="InParanoid" id="H2AML2"/>
<dbReference type="Proteomes" id="UP000005220">
    <property type="component" value="Chromosome 1"/>
</dbReference>
<dbReference type="EMBL" id="HE650821">
    <property type="protein sequence ID" value="CCF55612.1"/>
    <property type="molecule type" value="Genomic_DNA"/>
</dbReference>
<evidence type="ECO:0000256" key="6">
    <source>
        <dbReference type="SAM" id="MobiDB-lite"/>
    </source>
</evidence>
<keyword evidence="9" id="KW-1185">Reference proteome</keyword>
<evidence type="ECO:0000256" key="4">
    <source>
        <dbReference type="ARBA" id="ARBA00022840"/>
    </source>
</evidence>
<reference evidence="8 9" key="1">
    <citation type="journal article" date="2011" name="Proc. Natl. Acad. Sci. U.S.A.">
        <title>Evolutionary erosion of yeast sex chromosomes by mating-type switching accidents.</title>
        <authorList>
            <person name="Gordon J.L."/>
            <person name="Armisen D."/>
            <person name="Proux-Wera E."/>
            <person name="Oheigeartaigh S.S."/>
            <person name="Byrne K.P."/>
            <person name="Wolfe K.H."/>
        </authorList>
    </citation>
    <scope>NUCLEOTIDE SEQUENCE [LARGE SCALE GENOMIC DNA]</scope>
    <source>
        <strain evidence="9">ATCC 22294 / BCRC 22015 / CBS 2517 / CECT 1963 / NBRC 1671 / NRRL Y-8276</strain>
    </source>
</reference>
<dbReference type="KEGG" id="kaf:KAFR_0A01740"/>
<dbReference type="GeneID" id="13882450"/>
<dbReference type="GO" id="GO:0005737">
    <property type="term" value="C:cytoplasm"/>
    <property type="evidence" value="ECO:0007669"/>
    <property type="project" value="TreeGrafter"/>
</dbReference>
<dbReference type="RefSeq" id="XP_003954747.1">
    <property type="nucleotide sequence ID" value="XM_003954698.1"/>
</dbReference>
<keyword evidence="2" id="KW-0547">Nucleotide-binding</keyword>
<dbReference type="PROSITE" id="PS00108">
    <property type="entry name" value="PROTEIN_KINASE_ST"/>
    <property type="match status" value="1"/>
</dbReference>
<keyword evidence="1" id="KW-0808">Transferase</keyword>
<name>H2AML2_KAZAF</name>
<dbReference type="OrthoDB" id="1405469at2759"/>
<dbReference type="AlphaFoldDB" id="H2AML2"/>
<dbReference type="InterPro" id="IPR000719">
    <property type="entry name" value="Prot_kinase_dom"/>
</dbReference>
<dbReference type="PANTHER" id="PTHR11042:SF138">
    <property type="entry name" value="SERINE_THREONINE-PROTEIN KINASE IKS1-RELATED"/>
    <property type="match status" value="1"/>
</dbReference>
<dbReference type="FunCoup" id="H2AML2">
    <property type="interactions" value="274"/>
</dbReference>
<keyword evidence="3" id="KW-0418">Kinase</keyword>
<dbReference type="InterPro" id="IPR050339">
    <property type="entry name" value="CC_SR_Kinase"/>
</dbReference>
<evidence type="ECO:0000256" key="5">
    <source>
        <dbReference type="ARBA" id="ARBA00037982"/>
    </source>
</evidence>
<dbReference type="HOGENOM" id="CLU_010228_2_1_1"/>
<sequence length="649" mass="73070">MSLVPYNNDSVILNDPASGSLVVVNPSVGSLTFYRRVASPRIMNVNNGRNSHNHSNQQSPSNSNNEISSYVCPQCGTIVDEGAFNTNSDSAFLAPHYRSSDINLSKKYFKLLESSHRQEQERVLSDNVSRSASIPESIPEDLFIPGYFHRFFEILSILGHGARGSVFKVVHKIGNTNLGIFAMKKISIGNDMQWFDKCIREVKALSSLTHKSANLITYNHVWLEMDTSYGVTNRNDMNSDKIPCLFILQQYCEGGNLEDCILIDVFNKFPEKVSTEDRKKRFRQLRKQKQIGHTQLGLSTKQILLIIRDIARGLHELHDIGIIHRDLKPSNCLLLTKYTASESNGQAKNDGMQGEFDQNEKSFPTIVIGDLGESQIAGETRSATGCTGTLEFTAPEVIITDNLENWNSKNLHYNEYTFASDMYSLGMLCYFITFGNLPFSSEVDLTELKYDVKNFRINKNTMIRKHNEMNLRPVDSRIFGIIQSLLNTEPSSRPTATIIEKKVTSILQEMEEQNHIEEKISPVNKADFIDGDSHFFDTVFGHDNLGEEHTVVTASNSMALALSKETKPHRKLRGSHLLQSVAKHSRSHLYSICSAILVTILLKYFEVNIMAKYALLIGLGFSFRSPSEDTKKIAFAFLAITLAKLCNIH</sequence>